<organism evidence="3 4">
    <name type="scientific">candidate division WOR-3 bacterium</name>
    <dbReference type="NCBI Taxonomy" id="2052148"/>
    <lineage>
        <taxon>Bacteria</taxon>
        <taxon>Bacteria division WOR-3</taxon>
    </lineage>
</organism>
<name>A0A937XGZ9_UNCW3</name>
<gene>
    <name evidence="3" type="ORF">FJY68_10720</name>
</gene>
<evidence type="ECO:0000259" key="2">
    <source>
        <dbReference type="Pfam" id="PF24728"/>
    </source>
</evidence>
<dbReference type="EMBL" id="VGIR01000073">
    <property type="protein sequence ID" value="MBM3332299.1"/>
    <property type="molecule type" value="Genomic_DNA"/>
</dbReference>
<evidence type="ECO:0000313" key="3">
    <source>
        <dbReference type="EMBL" id="MBM3332299.1"/>
    </source>
</evidence>
<keyword evidence="1" id="KW-0812">Transmembrane</keyword>
<feature type="transmembrane region" description="Helical" evidence="1">
    <location>
        <begin position="36"/>
        <end position="58"/>
    </location>
</feature>
<feature type="domain" description="DUF7680" evidence="2">
    <location>
        <begin position="8"/>
        <end position="137"/>
    </location>
</feature>
<accession>A0A937XGZ9</accession>
<proteinExistence type="predicted"/>
<reference evidence="3" key="1">
    <citation type="submission" date="2019-03" db="EMBL/GenBank/DDBJ databases">
        <title>Lake Tanganyika Metagenome-Assembled Genomes (MAGs).</title>
        <authorList>
            <person name="Tran P."/>
        </authorList>
    </citation>
    <scope>NUCLEOTIDE SEQUENCE</scope>
    <source>
        <strain evidence="3">K_DeepCast_150m_m2_040</strain>
    </source>
</reference>
<keyword evidence="1" id="KW-1133">Transmembrane helix</keyword>
<evidence type="ECO:0000256" key="1">
    <source>
        <dbReference type="SAM" id="Phobius"/>
    </source>
</evidence>
<dbReference type="Pfam" id="PF24728">
    <property type="entry name" value="DUF7680"/>
    <property type="match status" value="1"/>
</dbReference>
<dbReference type="InterPro" id="IPR056097">
    <property type="entry name" value="DUF7680"/>
</dbReference>
<evidence type="ECO:0000313" key="4">
    <source>
        <dbReference type="Proteomes" id="UP000779900"/>
    </source>
</evidence>
<comment type="caution">
    <text evidence="3">The sequence shown here is derived from an EMBL/GenBank/DDBJ whole genome shotgun (WGS) entry which is preliminary data.</text>
</comment>
<dbReference type="AlphaFoldDB" id="A0A937XGZ9"/>
<protein>
    <recommendedName>
        <fullName evidence="2">DUF7680 domain-containing protein</fullName>
    </recommendedName>
</protein>
<keyword evidence="1" id="KW-0472">Membrane</keyword>
<dbReference type="Proteomes" id="UP000779900">
    <property type="component" value="Unassembled WGS sequence"/>
</dbReference>
<sequence>MRDDKAQFALKVVRRRSGLAAIVVRRRLDDKRRERLIRVAALSPLAFSAGAGLLRMAARANNGSTLLTPGPFVKLDPDWGAKVACYSMVCRGLRNADRMRRAAESLRNSDPAETAWWFGVMGHRGGVRAVRALRILIEAVK</sequence>